<evidence type="ECO:0000313" key="2">
    <source>
        <dbReference type="EMBL" id="SVA19840.1"/>
    </source>
</evidence>
<dbReference type="SUPFAM" id="SSF53335">
    <property type="entry name" value="S-adenosyl-L-methionine-dependent methyltransferases"/>
    <property type="match status" value="1"/>
</dbReference>
<sequence>MSNKDHWEKIYSTKEIDGVSWYQETPITSLNIIKALKLNLNASIIDVGAGKSFLADTLLNWGYNDITILDISGNALNEVARRVAKENHKIKCIESNVTDLSSDQKYDVWHDRAVFHFITNNQEREKYLSLLNSSLNKEGYLIIGTFSEDGPLKCSGLDVQRYSIKELRELLKENFKFIDGFKEIHNTPFNTTQSFTFCTFKKIN</sequence>
<dbReference type="PANTHER" id="PTHR12843">
    <property type="entry name" value="PROTEIN-LYSINE N-METHYLTRANSFERASE METTL10"/>
    <property type="match status" value="1"/>
</dbReference>
<dbReference type="AlphaFoldDB" id="A0A381TV34"/>
<feature type="domain" description="Methyltransferase" evidence="1">
    <location>
        <begin position="44"/>
        <end position="139"/>
    </location>
</feature>
<name>A0A381TV34_9ZZZZ</name>
<dbReference type="CDD" id="cd02440">
    <property type="entry name" value="AdoMet_MTases"/>
    <property type="match status" value="1"/>
</dbReference>
<reference evidence="2" key="1">
    <citation type="submission" date="2018-05" db="EMBL/GenBank/DDBJ databases">
        <authorList>
            <person name="Lanie J.A."/>
            <person name="Ng W.-L."/>
            <person name="Kazmierczak K.M."/>
            <person name="Andrzejewski T.M."/>
            <person name="Davidsen T.M."/>
            <person name="Wayne K.J."/>
            <person name="Tettelin H."/>
            <person name="Glass J.I."/>
            <person name="Rusch D."/>
            <person name="Podicherti R."/>
            <person name="Tsui H.-C.T."/>
            <person name="Winkler M.E."/>
        </authorList>
    </citation>
    <scope>NUCLEOTIDE SEQUENCE</scope>
</reference>
<dbReference type="Pfam" id="PF13649">
    <property type="entry name" value="Methyltransf_25"/>
    <property type="match status" value="1"/>
</dbReference>
<dbReference type="EMBL" id="UINC01005211">
    <property type="protein sequence ID" value="SVA19840.1"/>
    <property type="molecule type" value="Genomic_DNA"/>
</dbReference>
<organism evidence="2">
    <name type="scientific">marine metagenome</name>
    <dbReference type="NCBI Taxonomy" id="408172"/>
    <lineage>
        <taxon>unclassified sequences</taxon>
        <taxon>metagenomes</taxon>
        <taxon>ecological metagenomes</taxon>
    </lineage>
</organism>
<evidence type="ECO:0000259" key="1">
    <source>
        <dbReference type="Pfam" id="PF13649"/>
    </source>
</evidence>
<dbReference type="InterPro" id="IPR041698">
    <property type="entry name" value="Methyltransf_25"/>
</dbReference>
<dbReference type="InterPro" id="IPR029063">
    <property type="entry name" value="SAM-dependent_MTases_sf"/>
</dbReference>
<accession>A0A381TV34</accession>
<dbReference type="Gene3D" id="3.40.50.150">
    <property type="entry name" value="Vaccinia Virus protein VP39"/>
    <property type="match status" value="1"/>
</dbReference>
<gene>
    <name evidence="2" type="ORF">METZ01_LOCUS72694</name>
</gene>
<protein>
    <recommendedName>
        <fullName evidence="1">Methyltransferase domain-containing protein</fullName>
    </recommendedName>
</protein>
<proteinExistence type="predicted"/>
<dbReference type="PANTHER" id="PTHR12843:SF5">
    <property type="entry name" value="EEF1A LYSINE METHYLTRANSFERASE 2"/>
    <property type="match status" value="1"/>
</dbReference>